<dbReference type="AlphaFoldDB" id="A0AA85FZ33"/>
<organism evidence="2 3">
    <name type="scientific">Schistosoma rodhaini</name>
    <dbReference type="NCBI Taxonomy" id="6188"/>
    <lineage>
        <taxon>Eukaryota</taxon>
        <taxon>Metazoa</taxon>
        <taxon>Spiralia</taxon>
        <taxon>Lophotrochozoa</taxon>
        <taxon>Platyhelminthes</taxon>
        <taxon>Trematoda</taxon>
        <taxon>Digenea</taxon>
        <taxon>Strigeidida</taxon>
        <taxon>Schistosomatoidea</taxon>
        <taxon>Schistosomatidae</taxon>
        <taxon>Schistosoma</taxon>
    </lineage>
</organism>
<sequence length="66" mass="7857">MLLISLCSIGSNTHNILNEYIMTKKEYYLVTKRTQTNFSLWLPLLFFSFQMVNNLYLLTNIKSINY</sequence>
<keyword evidence="2" id="KW-1185">Reference proteome</keyword>
<evidence type="ECO:0000313" key="3">
    <source>
        <dbReference type="WBParaSite" id="SRDH1_71410.1"/>
    </source>
</evidence>
<accession>A0AA85FZ33</accession>
<dbReference type="Proteomes" id="UP000050792">
    <property type="component" value="Unassembled WGS sequence"/>
</dbReference>
<dbReference type="WBParaSite" id="SRDH1_71410.1">
    <property type="protein sequence ID" value="SRDH1_71410.1"/>
    <property type="gene ID" value="SRDH1_71410"/>
</dbReference>
<keyword evidence="1" id="KW-0812">Transmembrane</keyword>
<name>A0AA85FZ33_9TREM</name>
<reference evidence="3" key="2">
    <citation type="submission" date="2023-11" db="UniProtKB">
        <authorList>
            <consortium name="WormBaseParasite"/>
        </authorList>
    </citation>
    <scope>IDENTIFICATION</scope>
</reference>
<feature type="transmembrane region" description="Helical" evidence="1">
    <location>
        <begin position="38"/>
        <end position="58"/>
    </location>
</feature>
<keyword evidence="1" id="KW-1133">Transmembrane helix</keyword>
<proteinExistence type="predicted"/>
<evidence type="ECO:0000313" key="2">
    <source>
        <dbReference type="Proteomes" id="UP000050792"/>
    </source>
</evidence>
<keyword evidence="1" id="KW-0472">Membrane</keyword>
<protein>
    <submittedName>
        <fullName evidence="3">Uncharacterized protein</fullName>
    </submittedName>
</protein>
<reference evidence="2" key="1">
    <citation type="submission" date="2022-06" db="EMBL/GenBank/DDBJ databases">
        <authorList>
            <person name="Berger JAMES D."/>
            <person name="Berger JAMES D."/>
        </authorList>
    </citation>
    <scope>NUCLEOTIDE SEQUENCE [LARGE SCALE GENOMIC DNA]</scope>
</reference>
<evidence type="ECO:0000256" key="1">
    <source>
        <dbReference type="SAM" id="Phobius"/>
    </source>
</evidence>